<evidence type="ECO:0000313" key="5">
    <source>
        <dbReference type="EMBL" id="AEF85163.1"/>
    </source>
</evidence>
<dbReference type="AlphaFoldDB" id="F5YJL3"/>
<evidence type="ECO:0000313" key="6">
    <source>
        <dbReference type="Proteomes" id="UP000009223"/>
    </source>
</evidence>
<sequence length="212" mass="22566">MVNLSDISNSLQSGKAKETSDLIARAIKENYSVESILRQGLIPGMYAMTNRYKRREIFRPELLIAARAMNIGIGVLRPAIASSAGEPKGAVIIGAVKGDIHDIEKTLAAVTLEGAGFRVIDLGVSVSPERFVEAAVRESAQIILCFSSLPATMPQLKSVVHAASSAGIRSRVKIMITGAPVTEKYCQDIGADFYARDTVGVVEMARAACSNG</sequence>
<proteinExistence type="predicted"/>
<protein>
    <submittedName>
        <fullName evidence="5">Cobalamin B12-binding domain protein</fullName>
    </submittedName>
</protein>
<evidence type="ECO:0000256" key="2">
    <source>
        <dbReference type="ARBA" id="ARBA00023285"/>
    </source>
</evidence>
<dbReference type="GO" id="GO:0046653">
    <property type="term" value="P:tetrahydrofolate metabolic process"/>
    <property type="evidence" value="ECO:0007669"/>
    <property type="project" value="TreeGrafter"/>
</dbReference>
<accession>F5YJL3</accession>
<keyword evidence="2" id="KW-0170">Cobalt</keyword>
<dbReference type="Pfam" id="PF02607">
    <property type="entry name" value="B12-binding_2"/>
    <property type="match status" value="1"/>
</dbReference>
<dbReference type="InterPro" id="IPR050554">
    <property type="entry name" value="Met_Synthase/Corrinoid"/>
</dbReference>
<dbReference type="Proteomes" id="UP000009223">
    <property type="component" value="Chromosome"/>
</dbReference>
<dbReference type="PANTHER" id="PTHR45833:SF1">
    <property type="entry name" value="METHIONINE SYNTHASE"/>
    <property type="match status" value="1"/>
</dbReference>
<feature type="domain" description="B12-binding" evidence="3">
    <location>
        <begin position="88"/>
        <end position="212"/>
    </location>
</feature>
<dbReference type="Gene3D" id="1.10.1240.10">
    <property type="entry name" value="Methionine synthase domain"/>
    <property type="match status" value="1"/>
</dbReference>
<dbReference type="Pfam" id="PF02310">
    <property type="entry name" value="B12-binding"/>
    <property type="match status" value="1"/>
</dbReference>
<dbReference type="STRING" id="545694.TREPR_3402"/>
<dbReference type="GO" id="GO:0050667">
    <property type="term" value="P:homocysteine metabolic process"/>
    <property type="evidence" value="ECO:0007669"/>
    <property type="project" value="TreeGrafter"/>
</dbReference>
<dbReference type="KEGG" id="tpi:TREPR_3402"/>
<evidence type="ECO:0000259" key="3">
    <source>
        <dbReference type="PROSITE" id="PS51332"/>
    </source>
</evidence>
<keyword evidence="1" id="KW-0479">Metal-binding</keyword>
<feature type="domain" description="B12-binding N-terminal" evidence="4">
    <location>
        <begin position="1"/>
        <end position="88"/>
    </location>
</feature>
<dbReference type="SMART" id="SM01018">
    <property type="entry name" value="B12-binding_2"/>
    <property type="match status" value="1"/>
</dbReference>
<dbReference type="SUPFAM" id="SSF47644">
    <property type="entry name" value="Methionine synthase domain"/>
    <property type="match status" value="1"/>
</dbReference>
<dbReference type="GO" id="GO:0031419">
    <property type="term" value="F:cobalamin binding"/>
    <property type="evidence" value="ECO:0007669"/>
    <property type="project" value="InterPro"/>
</dbReference>
<dbReference type="PANTHER" id="PTHR45833">
    <property type="entry name" value="METHIONINE SYNTHASE"/>
    <property type="match status" value="1"/>
</dbReference>
<dbReference type="Gene3D" id="3.40.50.280">
    <property type="entry name" value="Cobalamin-binding domain"/>
    <property type="match status" value="1"/>
</dbReference>
<dbReference type="InterPro" id="IPR006158">
    <property type="entry name" value="Cobalamin-bd"/>
</dbReference>
<evidence type="ECO:0000259" key="4">
    <source>
        <dbReference type="PROSITE" id="PS51337"/>
    </source>
</evidence>
<gene>
    <name evidence="5" type="ordered locus">TREPR_3402</name>
</gene>
<evidence type="ECO:0000256" key="1">
    <source>
        <dbReference type="ARBA" id="ARBA00022723"/>
    </source>
</evidence>
<dbReference type="HOGENOM" id="CLU_082102_2_0_12"/>
<dbReference type="RefSeq" id="WP_015706881.1">
    <property type="nucleotide sequence ID" value="NC_015578.1"/>
</dbReference>
<dbReference type="InterPro" id="IPR036594">
    <property type="entry name" value="Meth_synthase_dom"/>
</dbReference>
<dbReference type="SUPFAM" id="SSF52242">
    <property type="entry name" value="Cobalamin (vitamin B12)-binding domain"/>
    <property type="match status" value="1"/>
</dbReference>
<reference evidence="5 6" key="2">
    <citation type="journal article" date="2011" name="ISME J.">
        <title>RNA-seq reveals cooperative metabolic interactions between two termite-gut spirochete species in co-culture.</title>
        <authorList>
            <person name="Rosenthal A.Z."/>
            <person name="Matson E.G."/>
            <person name="Eldar A."/>
            <person name="Leadbetter J.R."/>
        </authorList>
    </citation>
    <scope>NUCLEOTIDE SEQUENCE [LARGE SCALE GENOMIC DNA]</scope>
    <source>
        <strain evidence="6">ATCC BAA-887 / DSM 12427 / ZAS-2</strain>
    </source>
</reference>
<dbReference type="OrthoDB" id="9803687at2"/>
<dbReference type="GO" id="GO:0046872">
    <property type="term" value="F:metal ion binding"/>
    <property type="evidence" value="ECO:0007669"/>
    <property type="project" value="UniProtKB-KW"/>
</dbReference>
<dbReference type="InterPro" id="IPR003759">
    <property type="entry name" value="Cbl-bd_cap"/>
</dbReference>
<organism evidence="5 6">
    <name type="scientific">Treponema primitia (strain ATCC BAA-887 / DSM 12427 / ZAS-2)</name>
    <dbReference type="NCBI Taxonomy" id="545694"/>
    <lineage>
        <taxon>Bacteria</taxon>
        <taxon>Pseudomonadati</taxon>
        <taxon>Spirochaetota</taxon>
        <taxon>Spirochaetia</taxon>
        <taxon>Spirochaetales</taxon>
        <taxon>Treponemataceae</taxon>
        <taxon>Treponema</taxon>
    </lineage>
</organism>
<dbReference type="GO" id="GO:0005829">
    <property type="term" value="C:cytosol"/>
    <property type="evidence" value="ECO:0007669"/>
    <property type="project" value="TreeGrafter"/>
</dbReference>
<dbReference type="InterPro" id="IPR036724">
    <property type="entry name" value="Cobalamin-bd_sf"/>
</dbReference>
<dbReference type="PROSITE" id="PS51332">
    <property type="entry name" value="B12_BINDING"/>
    <property type="match status" value="1"/>
</dbReference>
<keyword evidence="6" id="KW-1185">Reference proteome</keyword>
<reference evidence="6" key="1">
    <citation type="submission" date="2009-12" db="EMBL/GenBank/DDBJ databases">
        <title>Complete sequence of Treponema primitia strain ZAS-2.</title>
        <authorList>
            <person name="Tetu S.G."/>
            <person name="Matson E."/>
            <person name="Ren Q."/>
            <person name="Seshadri R."/>
            <person name="Elbourne L."/>
            <person name="Hassan K.A."/>
            <person name="Durkin A."/>
            <person name="Radune D."/>
            <person name="Mohamoud Y."/>
            <person name="Shay R."/>
            <person name="Jin S."/>
            <person name="Zhang X."/>
            <person name="Lucey K."/>
            <person name="Ballor N.R."/>
            <person name="Ottesen E."/>
            <person name="Rosenthal R."/>
            <person name="Allen A."/>
            <person name="Leadbetter J.R."/>
            <person name="Paulsen I.T."/>
        </authorList>
    </citation>
    <scope>NUCLEOTIDE SEQUENCE [LARGE SCALE GENOMIC DNA]</scope>
    <source>
        <strain evidence="6">ATCC BAA-887 / DSM 12427 / ZAS-2</strain>
    </source>
</reference>
<dbReference type="GO" id="GO:0008705">
    <property type="term" value="F:methionine synthase activity"/>
    <property type="evidence" value="ECO:0007669"/>
    <property type="project" value="TreeGrafter"/>
</dbReference>
<dbReference type="PROSITE" id="PS51337">
    <property type="entry name" value="B12_BINDING_NTER"/>
    <property type="match status" value="1"/>
</dbReference>
<name>F5YJL3_TREPZ</name>
<dbReference type="EMBL" id="CP001843">
    <property type="protein sequence ID" value="AEF85163.1"/>
    <property type="molecule type" value="Genomic_DNA"/>
</dbReference>
<dbReference type="eggNOG" id="COG5012">
    <property type="taxonomic scope" value="Bacteria"/>
</dbReference>